<accession>A0A250X1J8</accession>
<feature type="region of interest" description="Disordered" evidence="3">
    <location>
        <begin position="1448"/>
        <end position="1499"/>
    </location>
</feature>
<organism evidence="4 5">
    <name type="scientific">Chlamydomonas eustigma</name>
    <dbReference type="NCBI Taxonomy" id="1157962"/>
    <lineage>
        <taxon>Eukaryota</taxon>
        <taxon>Viridiplantae</taxon>
        <taxon>Chlorophyta</taxon>
        <taxon>core chlorophytes</taxon>
        <taxon>Chlorophyceae</taxon>
        <taxon>CS clade</taxon>
        <taxon>Chlamydomonadales</taxon>
        <taxon>Chlamydomonadaceae</taxon>
        <taxon>Chlamydomonas</taxon>
    </lineage>
</organism>
<feature type="compositionally biased region" description="Polar residues" evidence="3">
    <location>
        <begin position="1349"/>
        <end position="1373"/>
    </location>
</feature>
<feature type="coiled-coil region" evidence="2">
    <location>
        <begin position="1200"/>
        <end position="1227"/>
    </location>
</feature>
<feature type="region of interest" description="Disordered" evidence="3">
    <location>
        <begin position="1568"/>
        <end position="1593"/>
    </location>
</feature>
<dbReference type="InterPro" id="IPR052993">
    <property type="entry name" value="CFA-57"/>
</dbReference>
<dbReference type="PROSITE" id="PS50082">
    <property type="entry name" value="WD_REPEATS_2"/>
    <property type="match status" value="1"/>
</dbReference>
<dbReference type="SUPFAM" id="SSF50978">
    <property type="entry name" value="WD40 repeat-like"/>
    <property type="match status" value="1"/>
</dbReference>
<evidence type="ECO:0000256" key="1">
    <source>
        <dbReference type="PROSITE-ProRule" id="PRU00221"/>
    </source>
</evidence>
<dbReference type="PANTHER" id="PTHR32215:SF0">
    <property type="entry name" value="CILIA- AND FLAGELLA-ASSOCIATED PROTEIN 57"/>
    <property type="match status" value="1"/>
</dbReference>
<dbReference type="InterPro" id="IPR015943">
    <property type="entry name" value="WD40/YVTN_repeat-like_dom_sf"/>
</dbReference>
<dbReference type="Pfam" id="PF00400">
    <property type="entry name" value="WD40"/>
    <property type="match status" value="2"/>
</dbReference>
<evidence type="ECO:0000313" key="5">
    <source>
        <dbReference type="Proteomes" id="UP000232323"/>
    </source>
</evidence>
<feature type="coiled-coil region" evidence="2">
    <location>
        <begin position="931"/>
        <end position="958"/>
    </location>
</feature>
<feature type="compositionally biased region" description="Low complexity" evidence="3">
    <location>
        <begin position="1568"/>
        <end position="1578"/>
    </location>
</feature>
<dbReference type="OrthoDB" id="536402at2759"/>
<dbReference type="EMBL" id="BEGY01000020">
    <property type="protein sequence ID" value="GAX76809.1"/>
    <property type="molecule type" value="Genomic_DNA"/>
</dbReference>
<evidence type="ECO:0000313" key="4">
    <source>
        <dbReference type="EMBL" id="GAX76809.1"/>
    </source>
</evidence>
<dbReference type="InterPro" id="IPR001680">
    <property type="entry name" value="WD40_rpt"/>
</dbReference>
<feature type="repeat" description="WD" evidence="1">
    <location>
        <begin position="292"/>
        <end position="332"/>
    </location>
</feature>
<gene>
    <name evidence="4" type="ORF">CEUSTIGMA_g4255.t1</name>
</gene>
<feature type="compositionally biased region" description="Polar residues" evidence="3">
    <location>
        <begin position="1448"/>
        <end position="1459"/>
    </location>
</feature>
<dbReference type="Gene3D" id="2.130.10.10">
    <property type="entry name" value="YVTN repeat-like/Quinoprotein amine dehydrogenase"/>
    <property type="match status" value="2"/>
</dbReference>
<keyword evidence="1" id="KW-0853">WD repeat</keyword>
<feature type="compositionally biased region" description="Low complexity" evidence="3">
    <location>
        <begin position="1396"/>
        <end position="1417"/>
    </location>
</feature>
<evidence type="ECO:0000256" key="3">
    <source>
        <dbReference type="SAM" id="MobiDB-lite"/>
    </source>
</evidence>
<evidence type="ECO:0000256" key="2">
    <source>
        <dbReference type="SAM" id="Coils"/>
    </source>
</evidence>
<comment type="caution">
    <text evidence="4">The sequence shown here is derived from an EMBL/GenBank/DDBJ whole genome shotgun (WGS) entry which is preliminary data.</text>
</comment>
<keyword evidence="5" id="KW-1185">Reference proteome</keyword>
<dbReference type="PANTHER" id="PTHR32215">
    <property type="entry name" value="CILIA- AND FLAGELLA-ASSOCIATED PROTEIN 57"/>
    <property type="match status" value="1"/>
</dbReference>
<sequence>MQQSSGTYVDHCWLTDGRLVVATSEKRIFILEANQVSEEHVLGRNIVRLLAMPGNQLMVSMAKVWKLMVSMAKGNMAMYRCNKDGGPMSIETSLTVPESTGISLDNSILHMASSLDGNKVAAFPKHGPIFLVDINLALHSLSEDKSDLWEEALPSPHSAGISSLSLATKRDFLATASADDLTVRVWQYNPLRLVVTHYCHHSPLTLGMDPWGRELIICYVDCCRCYSIVEGMLMEVASLMLELPDGKGPRELSRSTLVKYNPTGHMIAVTAGTGGKDIAIFSTLFHKQIALLRGHFTSVKDMAWSEDGLYLVSCSDGEVYTWHMETFTKSQSSNVKSYPSSSVACTADFSTLIVGEGPQGLRIMQTKRAFKQTPAVSSLGVPLGVPYAYGVAEAEGGPRRGSLADYNSAIGSVEGGSSGLEDRLTSSLPMAGSKNSAGGDFRVPSRATLVAQAAKADQEAAATSMAMAATNGTNTNSRSTTPAQIMRASKALAMTQTLAMVQGLGLGERRIAVAAGASGTPLSELQASNVALPILGGDSSELSLTSMFGSIMAPNRACIALMECLSQWRAIVGAEMLGRARVCSLPPKSNSHYQEYSLHNMEITSMVSHRDGRILFTGDSSGCWKMHALMPFSAALSPSLAVAISRTPETVPTASSLAETTLMTEESSLSTAFAAATLGGPFGVVPAYGDMVNAMWKISAELGQSDRDKQATQLVSVRMVDLNGLKESVRELKDKMSKAATASEYKLYQREHDVRRELEGELNHWKSESEELQSQLRAAHKELNYAKESHYTAEQQLRAEMEEALDVERDAFMAKYAVEIERTNIAETGMERAKAKFGKKLWEMEEERTAGARAAAARAMELEANMVATKAAAEKTVQKSKQQMEMEARVDLEVNDEEISRVSKAANTAINTEKARVEVLLAKFTLQSGLYHKTIKDNEDLLERNEQLVKEKEIIASQAKGLMQELDTMKEAWQERDVRQRAMATELKDLMQQNQQAVLFTNLANSRIQDLKDELDPVKTARSLAQETVIKMEELQVKQSEKRLKATMEHENLKQRYEMLKAELKQTRIKLEGREDYFKNFTTQLFRTIHTVGHEQWSYVFGRLFEDYVAGKDLANWSKYLPDRSGIARASTTSAITGSSPHPARHVAAAAPPKISGRHIGAAMSVNPEKSAAAMSVNHDDALVAGPQRGGHGEPDMVQQSEWEAQMKELQAHVKHLEKNLAHIKEGRDRSEASQKLVIQRLVMENMTVIEESNTYKRELRMVREQLDKALADLHMVKVNPNAAPSSGYSAPNIQRTASDTSNISATANRSGLHRLAASGMELGETRELSSAELQAAAAAARKANSTSLRPATSQGLTPTSSSIHGGALSTHSTQAGSCIPTILEDQPSSLPFQKTVADSRSGSSTSTTTPTSSVVTGEMPNGGWWLGDNMFEIPANLSTVLSRGCSEANSRPYTSQEASARVSPFALPKRPGTNQGGSRLGSRPSFAPVTPSKESNLSRAKFRTLAHQTSTDAYSMPLPSAVPSPSAAPGEATGAVASWDIHAGALAAAAQAGGRAETAALKFGGRGAAAAGTGSPASLQKRPGTSPAFTSHSHDKISMAAEVDFPSSFQDTRQALDLEGVGVISTPPAGLSDFSAAGGAKNVAQTGLSPPNKSTRALPPAFLNLIQSQVKVPGSTNSIRMSTMGGGFRSFRGQL</sequence>
<proteinExistence type="predicted"/>
<feature type="coiled-coil region" evidence="2">
    <location>
        <begin position="1043"/>
        <end position="1074"/>
    </location>
</feature>
<protein>
    <submittedName>
        <fullName evidence="4">Uncharacterized protein</fullName>
    </submittedName>
</protein>
<feature type="region of interest" description="Disordered" evidence="3">
    <location>
        <begin position="1395"/>
        <end position="1417"/>
    </location>
</feature>
<dbReference type="InterPro" id="IPR036322">
    <property type="entry name" value="WD40_repeat_dom_sf"/>
</dbReference>
<keyword evidence="2" id="KW-0175">Coiled coil</keyword>
<feature type="region of interest" description="Disordered" evidence="3">
    <location>
        <begin position="1344"/>
        <end position="1373"/>
    </location>
</feature>
<dbReference type="STRING" id="1157962.A0A250X1J8"/>
<feature type="coiled-coil region" evidence="2">
    <location>
        <begin position="722"/>
        <end position="789"/>
    </location>
</feature>
<reference evidence="4 5" key="1">
    <citation type="submission" date="2017-08" db="EMBL/GenBank/DDBJ databases">
        <title>Acidophilic green algal genome provides insights into adaptation to an acidic environment.</title>
        <authorList>
            <person name="Hirooka S."/>
            <person name="Hirose Y."/>
            <person name="Kanesaki Y."/>
            <person name="Higuchi S."/>
            <person name="Fujiwara T."/>
            <person name="Onuma R."/>
            <person name="Era A."/>
            <person name="Ohbayashi R."/>
            <person name="Uzuka A."/>
            <person name="Nozaki H."/>
            <person name="Yoshikawa H."/>
            <person name="Miyagishima S.Y."/>
        </authorList>
    </citation>
    <scope>NUCLEOTIDE SEQUENCE [LARGE SCALE GENOMIC DNA]</scope>
    <source>
        <strain evidence="4 5">NIES-2499</strain>
    </source>
</reference>
<dbReference type="Proteomes" id="UP000232323">
    <property type="component" value="Unassembled WGS sequence"/>
</dbReference>
<name>A0A250X1J8_9CHLO</name>
<dbReference type="SMART" id="SM00320">
    <property type="entry name" value="WD40"/>
    <property type="match status" value="4"/>
</dbReference>